<feature type="region of interest" description="Disordered" evidence="1">
    <location>
        <begin position="1"/>
        <end position="57"/>
    </location>
</feature>
<evidence type="ECO:0000256" key="1">
    <source>
        <dbReference type="SAM" id="MobiDB-lite"/>
    </source>
</evidence>
<dbReference type="EMBL" id="BEZZ01000259">
    <property type="protein sequence ID" value="GCC29595.1"/>
    <property type="molecule type" value="Genomic_DNA"/>
</dbReference>
<sequence>MEQTQTKRVGQCRKENRDSFKGRQKEEHSRGEGEQYLGREWESHGQERVGQYQGTKEGERKKLELVLSLLPGCVCENLKECLQGF</sequence>
<accession>A0A401SGW7</accession>
<protein>
    <submittedName>
        <fullName evidence="2">Uncharacterized protein</fullName>
    </submittedName>
</protein>
<gene>
    <name evidence="2" type="ORF">chiPu_0008038</name>
</gene>
<dbReference type="AlphaFoldDB" id="A0A401SGW7"/>
<evidence type="ECO:0000313" key="3">
    <source>
        <dbReference type="Proteomes" id="UP000287033"/>
    </source>
</evidence>
<keyword evidence="3" id="KW-1185">Reference proteome</keyword>
<organism evidence="2 3">
    <name type="scientific">Chiloscyllium punctatum</name>
    <name type="common">Brownbanded bambooshark</name>
    <name type="synonym">Hemiscyllium punctatum</name>
    <dbReference type="NCBI Taxonomy" id="137246"/>
    <lineage>
        <taxon>Eukaryota</taxon>
        <taxon>Metazoa</taxon>
        <taxon>Chordata</taxon>
        <taxon>Craniata</taxon>
        <taxon>Vertebrata</taxon>
        <taxon>Chondrichthyes</taxon>
        <taxon>Elasmobranchii</taxon>
        <taxon>Galeomorphii</taxon>
        <taxon>Galeoidea</taxon>
        <taxon>Orectolobiformes</taxon>
        <taxon>Hemiscylliidae</taxon>
        <taxon>Chiloscyllium</taxon>
    </lineage>
</organism>
<name>A0A401SGW7_CHIPU</name>
<comment type="caution">
    <text evidence="2">The sequence shown here is derived from an EMBL/GenBank/DDBJ whole genome shotgun (WGS) entry which is preliminary data.</text>
</comment>
<feature type="compositionally biased region" description="Basic and acidic residues" evidence="1">
    <location>
        <begin position="12"/>
        <end position="47"/>
    </location>
</feature>
<reference evidence="2 3" key="1">
    <citation type="journal article" date="2018" name="Nat. Ecol. Evol.">
        <title>Shark genomes provide insights into elasmobranch evolution and the origin of vertebrates.</title>
        <authorList>
            <person name="Hara Y"/>
            <person name="Yamaguchi K"/>
            <person name="Onimaru K"/>
            <person name="Kadota M"/>
            <person name="Koyanagi M"/>
            <person name="Keeley SD"/>
            <person name="Tatsumi K"/>
            <person name="Tanaka K"/>
            <person name="Motone F"/>
            <person name="Kageyama Y"/>
            <person name="Nozu R"/>
            <person name="Adachi N"/>
            <person name="Nishimura O"/>
            <person name="Nakagawa R"/>
            <person name="Tanegashima C"/>
            <person name="Kiyatake I"/>
            <person name="Matsumoto R"/>
            <person name="Murakumo K"/>
            <person name="Nishida K"/>
            <person name="Terakita A"/>
            <person name="Kuratani S"/>
            <person name="Sato K"/>
            <person name="Hyodo S Kuraku.S."/>
        </authorList>
    </citation>
    <scope>NUCLEOTIDE SEQUENCE [LARGE SCALE GENOMIC DNA]</scope>
</reference>
<proteinExistence type="predicted"/>
<dbReference type="Proteomes" id="UP000287033">
    <property type="component" value="Unassembled WGS sequence"/>
</dbReference>
<evidence type="ECO:0000313" key="2">
    <source>
        <dbReference type="EMBL" id="GCC29595.1"/>
    </source>
</evidence>